<dbReference type="KEGG" id="fil:BN1229_v1_0735"/>
<evidence type="ECO:0000313" key="7">
    <source>
        <dbReference type="Proteomes" id="UP000033187"/>
    </source>
</evidence>
<evidence type="ECO:0000256" key="3">
    <source>
        <dbReference type="ARBA" id="ARBA00022729"/>
    </source>
</evidence>
<accession>A0A0D6JCG1</accession>
<feature type="signal peptide" evidence="4">
    <location>
        <begin position="1"/>
        <end position="24"/>
    </location>
</feature>
<proteinExistence type="inferred from homology"/>
<organism evidence="6 7">
    <name type="scientific">Candidatus Filomicrobium marinum</name>
    <dbReference type="NCBI Taxonomy" id="1608628"/>
    <lineage>
        <taxon>Bacteria</taxon>
        <taxon>Pseudomonadati</taxon>
        <taxon>Pseudomonadota</taxon>
        <taxon>Alphaproteobacteria</taxon>
        <taxon>Hyphomicrobiales</taxon>
        <taxon>Hyphomicrobiaceae</taxon>
        <taxon>Filomicrobium</taxon>
    </lineage>
</organism>
<gene>
    <name evidence="6" type="ORF">YBN1229_v1_0739</name>
</gene>
<keyword evidence="7" id="KW-1185">Reference proteome</keyword>
<evidence type="ECO:0000256" key="1">
    <source>
        <dbReference type="ARBA" id="ARBA00004418"/>
    </source>
</evidence>
<dbReference type="Pfam" id="PF09084">
    <property type="entry name" value="NMT1"/>
    <property type="match status" value="1"/>
</dbReference>
<reference evidence="7" key="1">
    <citation type="submission" date="2015-02" db="EMBL/GenBank/DDBJ databases">
        <authorList>
            <person name="Chooi Y.-H."/>
        </authorList>
    </citation>
    <scope>NUCLEOTIDE SEQUENCE [LARGE SCALE GENOMIC DNA]</scope>
    <source>
        <strain evidence="7">strain Y</strain>
    </source>
</reference>
<dbReference type="InterPro" id="IPR015168">
    <property type="entry name" value="SsuA/THI5"/>
</dbReference>
<sequence length="392" mass="43033">MKNLAGLGGLATAFVLFAAAPAVANNPNSDVTYEQIASQAKKLEGKPVTISTNFFLGWTGAWDTVILRSGELWKKWLPEGSKVEWKRNLQGPPVITDLIAGKQQIGYLGDNPAIVSTAKAALAPISIVALNLVSSGRMCGTILVRSDAPEFKSYKEAIAWLDGKIVGVPKGSCADRLGQLMLEKEGVKVQWQQMQGEVIVTSLQAKRIDAAIMYEPHLSKSVFDDHARWAASPAAFGELDADAIVMREDFLKENPDVAVAWLKANIEALYFLRDKPIETIEFLKKELPDYTRENLWYALYGAQPDSIGASGPVVRGKMIIDADGRSLLERGYQFLLDHKIVRDPKMRDGAVRTEYVTRAFEELGLAPNQQLFEIPAGLTNPFKGDELVEGGK</sequence>
<feature type="domain" description="SsuA/THI5-like" evidence="5">
    <location>
        <begin position="141"/>
        <end position="277"/>
    </location>
</feature>
<feature type="chain" id="PRO_5002306328" evidence="4">
    <location>
        <begin position="25"/>
        <end position="392"/>
    </location>
</feature>
<evidence type="ECO:0000256" key="4">
    <source>
        <dbReference type="SAM" id="SignalP"/>
    </source>
</evidence>
<dbReference type="KEGG" id="fiy:BN1229_v1_0739"/>
<evidence type="ECO:0000256" key="2">
    <source>
        <dbReference type="ARBA" id="ARBA00010742"/>
    </source>
</evidence>
<comment type="subcellular location">
    <subcellularLocation>
        <location evidence="1">Periplasm</location>
    </subcellularLocation>
</comment>
<dbReference type="AlphaFoldDB" id="A0A0D6JCG1"/>
<dbReference type="PANTHER" id="PTHR30024:SF47">
    <property type="entry name" value="TAURINE-BINDING PERIPLASMIC PROTEIN"/>
    <property type="match status" value="1"/>
</dbReference>
<dbReference type="Gene3D" id="3.40.190.10">
    <property type="entry name" value="Periplasmic binding protein-like II"/>
    <property type="match status" value="2"/>
</dbReference>
<comment type="similarity">
    <text evidence="2">Belongs to the bacterial solute-binding protein SsuA/TauA family.</text>
</comment>
<evidence type="ECO:0000313" key="6">
    <source>
        <dbReference type="EMBL" id="CPR16279.1"/>
    </source>
</evidence>
<evidence type="ECO:0000259" key="5">
    <source>
        <dbReference type="Pfam" id="PF09084"/>
    </source>
</evidence>
<dbReference type="GO" id="GO:0042597">
    <property type="term" value="C:periplasmic space"/>
    <property type="evidence" value="ECO:0007669"/>
    <property type="project" value="UniProtKB-SubCell"/>
</dbReference>
<protein>
    <submittedName>
        <fullName evidence="6">Putative ABC-type nitrate/sulfonate/bicarbonate transport systems periplasmic component-like protein</fullName>
    </submittedName>
</protein>
<dbReference type="Proteomes" id="UP000033187">
    <property type="component" value="Chromosome 1"/>
</dbReference>
<dbReference type="RefSeq" id="WP_052743661.1">
    <property type="nucleotide sequence ID" value="NZ_LN829118.1"/>
</dbReference>
<dbReference type="PANTHER" id="PTHR30024">
    <property type="entry name" value="ALIPHATIC SULFONATES-BINDING PROTEIN-RELATED"/>
    <property type="match status" value="1"/>
</dbReference>
<dbReference type="SUPFAM" id="SSF53850">
    <property type="entry name" value="Periplasmic binding protein-like II"/>
    <property type="match status" value="1"/>
</dbReference>
<name>A0A0D6JCG1_9HYPH</name>
<keyword evidence="3 4" id="KW-0732">Signal</keyword>
<dbReference type="EMBL" id="LN829119">
    <property type="protein sequence ID" value="CPR16279.1"/>
    <property type="molecule type" value="Genomic_DNA"/>
</dbReference>
<dbReference type="OrthoDB" id="286202at2"/>